<dbReference type="Pfam" id="PF23044">
    <property type="entry name" value="SH3-C_UBE2O"/>
    <property type="match status" value="1"/>
</dbReference>
<dbReference type="InterPro" id="IPR057733">
    <property type="entry name" value="UBE2O-like_SH3-B"/>
</dbReference>
<dbReference type="Gene3D" id="3.10.110.10">
    <property type="entry name" value="Ubiquitin Conjugating Enzyme"/>
    <property type="match status" value="1"/>
</dbReference>
<evidence type="ECO:0000313" key="5">
    <source>
        <dbReference type="EMBL" id="EDV53986.1"/>
    </source>
</evidence>
<dbReference type="Pfam" id="PF23043">
    <property type="entry name" value="SH3-B_UBE2O"/>
    <property type="match status" value="1"/>
</dbReference>
<reference evidence="5 6" key="2">
    <citation type="journal article" date="2008" name="Bioinformatics">
        <title>Assembly reconciliation.</title>
        <authorList>
            <person name="Zimin A.V."/>
            <person name="Smith D.R."/>
            <person name="Sutton G."/>
            <person name="Yorke J.A."/>
        </authorList>
    </citation>
    <scope>NUCLEOTIDE SEQUENCE [LARGE SCALE GENOMIC DNA]</scope>
    <source>
        <strain evidence="5 6">TSC#14021-0224.01</strain>
    </source>
</reference>
<evidence type="ECO:0000256" key="3">
    <source>
        <dbReference type="SAM" id="MobiDB-lite"/>
    </source>
</evidence>
<evidence type="ECO:0000313" key="6">
    <source>
        <dbReference type="Proteomes" id="UP000008711"/>
    </source>
</evidence>
<dbReference type="KEGG" id="der:6554174"/>
<accession>B3P8G2</accession>
<feature type="domain" description="UBC core" evidence="4">
    <location>
        <begin position="1108"/>
        <end position="1268"/>
    </location>
</feature>
<dbReference type="OMA" id="WVKGFED"/>
<feature type="compositionally biased region" description="Acidic residues" evidence="3">
    <location>
        <begin position="447"/>
        <end position="457"/>
    </location>
</feature>
<dbReference type="PANTHER" id="PTHR46116:SF15">
    <property type="entry name" value="(E3-INDEPENDENT) E2 UBIQUITIN-CONJUGATING ENZYME"/>
    <property type="match status" value="1"/>
</dbReference>
<dbReference type="PANTHER" id="PTHR46116">
    <property type="entry name" value="(E3-INDEPENDENT) E2 UBIQUITIN-CONJUGATING ENZYME"/>
    <property type="match status" value="1"/>
</dbReference>
<keyword evidence="2" id="KW-0833">Ubl conjugation pathway</keyword>
<dbReference type="eggNOG" id="KOG0895">
    <property type="taxonomic scope" value="Eukaryota"/>
</dbReference>
<organism evidence="5 6">
    <name type="scientific">Drosophila erecta</name>
    <name type="common">Fruit fly</name>
    <dbReference type="NCBI Taxonomy" id="7220"/>
    <lineage>
        <taxon>Eukaryota</taxon>
        <taxon>Metazoa</taxon>
        <taxon>Ecdysozoa</taxon>
        <taxon>Arthropoda</taxon>
        <taxon>Hexapoda</taxon>
        <taxon>Insecta</taxon>
        <taxon>Pterygota</taxon>
        <taxon>Neoptera</taxon>
        <taxon>Endopterygota</taxon>
        <taxon>Diptera</taxon>
        <taxon>Brachycera</taxon>
        <taxon>Muscomorpha</taxon>
        <taxon>Ephydroidea</taxon>
        <taxon>Drosophilidae</taxon>
        <taxon>Drosophila</taxon>
        <taxon>Sophophora</taxon>
    </lineage>
</organism>
<evidence type="ECO:0000256" key="2">
    <source>
        <dbReference type="ARBA" id="ARBA00022786"/>
    </source>
</evidence>
<reference evidence="5 6" key="1">
    <citation type="journal article" date="2007" name="Nature">
        <title>Evolution of genes and genomes on the Drosophila phylogeny.</title>
        <authorList>
            <consortium name="Drosophila 12 Genomes Consortium"/>
            <person name="Clark A.G."/>
            <person name="Eisen M.B."/>
            <person name="Smith D.R."/>
            <person name="Bergman C.M."/>
            <person name="Oliver B."/>
            <person name="Markow T.A."/>
            <person name="Kaufman T.C."/>
            <person name="Kellis M."/>
            <person name="Gelbart W."/>
            <person name="Iyer V.N."/>
            <person name="Pollard D.A."/>
            <person name="Sackton T.B."/>
            <person name="Larracuente A.M."/>
            <person name="Singh N.D."/>
            <person name="Abad J.P."/>
            <person name="Abt D.N."/>
            <person name="Adryan B."/>
            <person name="Aguade M."/>
            <person name="Akashi H."/>
            <person name="Anderson W.W."/>
            <person name="Aquadro C.F."/>
            <person name="Ardell D.H."/>
            <person name="Arguello R."/>
            <person name="Artieri C.G."/>
            <person name="Barbash D.A."/>
            <person name="Barker D."/>
            <person name="Barsanti P."/>
            <person name="Batterham P."/>
            <person name="Batzoglou S."/>
            <person name="Begun D."/>
            <person name="Bhutkar A."/>
            <person name="Blanco E."/>
            <person name="Bosak S.A."/>
            <person name="Bradley R.K."/>
            <person name="Brand A.D."/>
            <person name="Brent M.R."/>
            <person name="Brooks A.N."/>
            <person name="Brown R.H."/>
            <person name="Butlin R.K."/>
            <person name="Caggese C."/>
            <person name="Calvi B.R."/>
            <person name="Bernardo de Carvalho A."/>
            <person name="Caspi A."/>
            <person name="Castrezana S."/>
            <person name="Celniker S.E."/>
            <person name="Chang J.L."/>
            <person name="Chapple C."/>
            <person name="Chatterji S."/>
            <person name="Chinwalla A."/>
            <person name="Civetta A."/>
            <person name="Clifton S.W."/>
            <person name="Comeron J.M."/>
            <person name="Costello J.C."/>
            <person name="Coyne J.A."/>
            <person name="Daub J."/>
            <person name="David R.G."/>
            <person name="Delcher A.L."/>
            <person name="Delehaunty K."/>
            <person name="Do C.B."/>
            <person name="Ebling H."/>
            <person name="Edwards K."/>
            <person name="Eickbush T."/>
            <person name="Evans J.D."/>
            <person name="Filipski A."/>
            <person name="Findeiss S."/>
            <person name="Freyhult E."/>
            <person name="Fulton L."/>
            <person name="Fulton R."/>
            <person name="Garcia A.C."/>
            <person name="Gardiner A."/>
            <person name="Garfield D.A."/>
            <person name="Garvin B.E."/>
            <person name="Gibson G."/>
            <person name="Gilbert D."/>
            <person name="Gnerre S."/>
            <person name="Godfrey J."/>
            <person name="Good R."/>
            <person name="Gotea V."/>
            <person name="Gravely B."/>
            <person name="Greenberg A.J."/>
            <person name="Griffiths-Jones S."/>
            <person name="Gross S."/>
            <person name="Guigo R."/>
            <person name="Gustafson E.A."/>
            <person name="Haerty W."/>
            <person name="Hahn M.W."/>
            <person name="Halligan D.L."/>
            <person name="Halpern A.L."/>
            <person name="Halter G.M."/>
            <person name="Han M.V."/>
            <person name="Heger A."/>
            <person name="Hillier L."/>
            <person name="Hinrichs A.S."/>
            <person name="Holmes I."/>
            <person name="Hoskins R.A."/>
            <person name="Hubisz M.J."/>
            <person name="Hultmark D."/>
            <person name="Huntley M.A."/>
            <person name="Jaffe D.B."/>
            <person name="Jagadeeshan S."/>
            <person name="Jeck W.R."/>
            <person name="Johnson J."/>
            <person name="Jones C.D."/>
            <person name="Jordan W.C."/>
            <person name="Karpen G.H."/>
            <person name="Kataoka E."/>
            <person name="Keightley P.D."/>
            <person name="Kheradpour P."/>
            <person name="Kirkness E.F."/>
            <person name="Koerich L.B."/>
            <person name="Kristiansen K."/>
            <person name="Kudrna D."/>
            <person name="Kulathinal R.J."/>
            <person name="Kumar S."/>
            <person name="Kwok R."/>
            <person name="Lander E."/>
            <person name="Langley C.H."/>
            <person name="Lapoint R."/>
            <person name="Lazzaro B.P."/>
            <person name="Lee S.J."/>
            <person name="Levesque L."/>
            <person name="Li R."/>
            <person name="Lin C.F."/>
            <person name="Lin M.F."/>
            <person name="Lindblad-Toh K."/>
            <person name="Llopart A."/>
            <person name="Long M."/>
            <person name="Low L."/>
            <person name="Lozovsky E."/>
            <person name="Lu J."/>
            <person name="Luo M."/>
            <person name="Machado C.A."/>
            <person name="Makalowski W."/>
            <person name="Marzo M."/>
            <person name="Matsuda M."/>
            <person name="Matzkin L."/>
            <person name="McAllister B."/>
            <person name="McBride C.S."/>
            <person name="McKernan B."/>
            <person name="McKernan K."/>
            <person name="Mendez-Lago M."/>
            <person name="Minx P."/>
            <person name="Mollenhauer M.U."/>
            <person name="Montooth K."/>
            <person name="Mount S.M."/>
            <person name="Mu X."/>
            <person name="Myers E."/>
            <person name="Negre B."/>
            <person name="Newfeld S."/>
            <person name="Nielsen R."/>
            <person name="Noor M.A."/>
            <person name="O'Grady P."/>
            <person name="Pachter L."/>
            <person name="Papaceit M."/>
            <person name="Parisi M.J."/>
            <person name="Parisi M."/>
            <person name="Parts L."/>
            <person name="Pedersen J.S."/>
            <person name="Pesole G."/>
            <person name="Phillippy A.M."/>
            <person name="Ponting C.P."/>
            <person name="Pop M."/>
            <person name="Porcelli D."/>
            <person name="Powell J.R."/>
            <person name="Prohaska S."/>
            <person name="Pruitt K."/>
            <person name="Puig M."/>
            <person name="Quesneville H."/>
            <person name="Ram K.R."/>
            <person name="Rand D."/>
            <person name="Rasmussen M.D."/>
            <person name="Reed L.K."/>
            <person name="Reenan R."/>
            <person name="Reily A."/>
            <person name="Remington K.A."/>
            <person name="Rieger T.T."/>
            <person name="Ritchie M.G."/>
            <person name="Robin C."/>
            <person name="Rogers Y.H."/>
            <person name="Rohde C."/>
            <person name="Rozas J."/>
            <person name="Rubenfield M.J."/>
            <person name="Ruiz A."/>
            <person name="Russo S."/>
            <person name="Salzberg S.L."/>
            <person name="Sanchez-Gracia A."/>
            <person name="Saranga D.J."/>
            <person name="Sato H."/>
            <person name="Schaeffer S.W."/>
            <person name="Schatz M.C."/>
            <person name="Schlenke T."/>
            <person name="Schwartz R."/>
            <person name="Segarra C."/>
            <person name="Singh R.S."/>
            <person name="Sirot L."/>
            <person name="Sirota M."/>
            <person name="Sisneros N.B."/>
            <person name="Smith C.D."/>
            <person name="Smith T.F."/>
            <person name="Spieth J."/>
            <person name="Stage D.E."/>
            <person name="Stark A."/>
            <person name="Stephan W."/>
            <person name="Strausberg R.L."/>
            <person name="Strempel S."/>
            <person name="Sturgill D."/>
            <person name="Sutton G."/>
            <person name="Sutton G.G."/>
            <person name="Tao W."/>
            <person name="Teichmann S."/>
            <person name="Tobari Y.N."/>
            <person name="Tomimura Y."/>
            <person name="Tsolas J.M."/>
            <person name="Valente V.L."/>
            <person name="Venter E."/>
            <person name="Venter J.C."/>
            <person name="Vicario S."/>
            <person name="Vieira F.G."/>
            <person name="Vilella A.J."/>
            <person name="Villasante A."/>
            <person name="Walenz B."/>
            <person name="Wang J."/>
            <person name="Wasserman M."/>
            <person name="Watts T."/>
            <person name="Wilson D."/>
            <person name="Wilson R.K."/>
            <person name="Wing R.A."/>
            <person name="Wolfner M.F."/>
            <person name="Wong A."/>
            <person name="Wong G.K."/>
            <person name="Wu C.I."/>
            <person name="Wu G."/>
            <person name="Yamamoto D."/>
            <person name="Yang H.P."/>
            <person name="Yang S.P."/>
            <person name="Yorke J.A."/>
            <person name="Yoshida K."/>
            <person name="Zdobnov E."/>
            <person name="Zhang P."/>
            <person name="Zhang Y."/>
            <person name="Zimin A.V."/>
            <person name="Baldwin J."/>
            <person name="Abdouelleil A."/>
            <person name="Abdulkadir J."/>
            <person name="Abebe A."/>
            <person name="Abera B."/>
            <person name="Abreu J."/>
            <person name="Acer S.C."/>
            <person name="Aftuck L."/>
            <person name="Alexander A."/>
            <person name="An P."/>
            <person name="Anderson E."/>
            <person name="Anderson S."/>
            <person name="Arachi H."/>
            <person name="Azer M."/>
            <person name="Bachantsang P."/>
            <person name="Barry A."/>
            <person name="Bayul T."/>
            <person name="Berlin A."/>
            <person name="Bessette D."/>
            <person name="Bloom T."/>
            <person name="Blye J."/>
            <person name="Boguslavskiy L."/>
            <person name="Bonnet C."/>
            <person name="Boukhgalter B."/>
            <person name="Bourzgui I."/>
            <person name="Brown A."/>
            <person name="Cahill P."/>
            <person name="Channer S."/>
            <person name="Cheshatsang Y."/>
            <person name="Chuda L."/>
            <person name="Citroen M."/>
            <person name="Collymore A."/>
            <person name="Cooke P."/>
            <person name="Costello M."/>
            <person name="D'Aco K."/>
            <person name="Daza R."/>
            <person name="De Haan G."/>
            <person name="DeGray S."/>
            <person name="DeMaso C."/>
            <person name="Dhargay N."/>
            <person name="Dooley K."/>
            <person name="Dooley E."/>
            <person name="Doricent M."/>
            <person name="Dorje P."/>
            <person name="Dorjee K."/>
            <person name="Dupes A."/>
            <person name="Elong R."/>
            <person name="Falk J."/>
            <person name="Farina A."/>
            <person name="Faro S."/>
            <person name="Ferguson D."/>
            <person name="Fisher S."/>
            <person name="Foley C.D."/>
            <person name="Franke A."/>
            <person name="Friedrich D."/>
            <person name="Gadbois L."/>
            <person name="Gearin G."/>
            <person name="Gearin C.R."/>
            <person name="Giannoukos G."/>
            <person name="Goode T."/>
            <person name="Graham J."/>
            <person name="Grandbois E."/>
            <person name="Grewal S."/>
            <person name="Gyaltsen K."/>
            <person name="Hafez N."/>
            <person name="Hagos B."/>
            <person name="Hall J."/>
            <person name="Henson C."/>
            <person name="Hollinger A."/>
            <person name="Honan T."/>
            <person name="Huard M.D."/>
            <person name="Hughes L."/>
            <person name="Hurhula B."/>
            <person name="Husby M.E."/>
            <person name="Kamat A."/>
            <person name="Kanga B."/>
            <person name="Kashin S."/>
            <person name="Khazanovich D."/>
            <person name="Kisner P."/>
            <person name="Lance K."/>
            <person name="Lara M."/>
            <person name="Lee W."/>
            <person name="Lennon N."/>
            <person name="Letendre F."/>
            <person name="LeVine R."/>
            <person name="Lipovsky A."/>
            <person name="Liu X."/>
            <person name="Liu J."/>
            <person name="Liu S."/>
            <person name="Lokyitsang T."/>
            <person name="Lokyitsang Y."/>
            <person name="Lubonja R."/>
            <person name="Lui A."/>
            <person name="MacDonald P."/>
            <person name="Magnisalis V."/>
            <person name="Maru K."/>
            <person name="Matthews C."/>
            <person name="McCusker W."/>
            <person name="McDonough S."/>
            <person name="Mehta T."/>
            <person name="Meldrim J."/>
            <person name="Meneus L."/>
            <person name="Mihai O."/>
            <person name="Mihalev A."/>
            <person name="Mihova T."/>
            <person name="Mittelman R."/>
            <person name="Mlenga V."/>
            <person name="Montmayeur A."/>
            <person name="Mulrain L."/>
            <person name="Navidi A."/>
            <person name="Naylor J."/>
            <person name="Negash T."/>
            <person name="Nguyen T."/>
            <person name="Nguyen N."/>
            <person name="Nicol R."/>
            <person name="Norbu C."/>
            <person name="Norbu N."/>
            <person name="Novod N."/>
            <person name="O'Neill B."/>
            <person name="Osman S."/>
            <person name="Markiewicz E."/>
            <person name="Oyono O.L."/>
            <person name="Patti C."/>
            <person name="Phunkhang P."/>
            <person name="Pierre F."/>
            <person name="Priest M."/>
            <person name="Raghuraman S."/>
            <person name="Rege F."/>
            <person name="Reyes R."/>
            <person name="Rise C."/>
            <person name="Rogov P."/>
            <person name="Ross K."/>
            <person name="Ryan E."/>
            <person name="Settipalli S."/>
            <person name="Shea T."/>
            <person name="Sherpa N."/>
            <person name="Shi L."/>
            <person name="Shih D."/>
            <person name="Sparrow T."/>
            <person name="Spaulding J."/>
            <person name="Stalker J."/>
            <person name="Stange-Thomann N."/>
            <person name="Stavropoulos S."/>
            <person name="Stone C."/>
            <person name="Strader C."/>
            <person name="Tesfaye S."/>
            <person name="Thomson T."/>
            <person name="Thoulutsang Y."/>
            <person name="Thoulutsang D."/>
            <person name="Topham K."/>
            <person name="Topping I."/>
            <person name="Tsamla T."/>
            <person name="Vassiliev H."/>
            <person name="Vo A."/>
            <person name="Wangchuk T."/>
            <person name="Wangdi T."/>
            <person name="Weiand M."/>
            <person name="Wilkinson J."/>
            <person name="Wilson A."/>
            <person name="Yadav S."/>
            <person name="Young G."/>
            <person name="Yu Q."/>
            <person name="Zembek L."/>
            <person name="Zhong D."/>
            <person name="Zimmer A."/>
            <person name="Zwirko Z."/>
            <person name="Jaffe D.B."/>
            <person name="Alvarez P."/>
            <person name="Brockman W."/>
            <person name="Butler J."/>
            <person name="Chin C."/>
            <person name="Gnerre S."/>
            <person name="Grabherr M."/>
            <person name="Kleber M."/>
            <person name="Mauceli E."/>
            <person name="MacCallum I."/>
        </authorList>
    </citation>
    <scope>NUCLEOTIDE SEQUENCE [LARGE SCALE GENOMIC DNA]</scope>
    <source>
        <strain evidence="5 6">TSC#14021-0224.01</strain>
    </source>
</reference>
<dbReference type="Proteomes" id="UP000008711">
    <property type="component" value="Unassembled WGS sequence"/>
</dbReference>
<dbReference type="InterPro" id="IPR057734">
    <property type="entry name" value="UBE2O-like_SH3-C"/>
</dbReference>
<dbReference type="Pfam" id="PF23046">
    <property type="entry name" value="tSH3-B_UBE2O"/>
    <property type="match status" value="1"/>
</dbReference>
<dbReference type="PROSITE" id="PS50127">
    <property type="entry name" value="UBC_2"/>
    <property type="match status" value="1"/>
</dbReference>
<feature type="compositionally biased region" description="Acidic residues" evidence="3">
    <location>
        <begin position="869"/>
        <end position="891"/>
    </location>
</feature>
<keyword evidence="1" id="KW-0808">Transferase</keyword>
<keyword evidence="6" id="KW-1185">Reference proteome</keyword>
<dbReference type="Pfam" id="PF00179">
    <property type="entry name" value="UQ_con"/>
    <property type="match status" value="1"/>
</dbReference>
<dbReference type="OrthoDB" id="47801at2759"/>
<evidence type="ECO:0000259" key="4">
    <source>
        <dbReference type="PROSITE" id="PS50127"/>
    </source>
</evidence>
<proteinExistence type="predicted"/>
<dbReference type="FunFam" id="3.10.110.10:FF:000136">
    <property type="entry name" value="Predicted protein"/>
    <property type="match status" value="1"/>
</dbReference>
<dbReference type="SMART" id="SM00212">
    <property type="entry name" value="UBCc"/>
    <property type="match status" value="1"/>
</dbReference>
<dbReference type="PhylomeDB" id="B3P8G2"/>
<feature type="compositionally biased region" description="Basic and acidic residues" evidence="3">
    <location>
        <begin position="922"/>
        <end position="934"/>
    </location>
</feature>
<dbReference type="SUPFAM" id="SSF54495">
    <property type="entry name" value="UBC-like"/>
    <property type="match status" value="1"/>
</dbReference>
<feature type="region of interest" description="Disordered" evidence="3">
    <location>
        <begin position="422"/>
        <end position="457"/>
    </location>
</feature>
<dbReference type="HOGENOM" id="CLU_002088_1_0_1"/>
<sequence>MLSNVAGAATPGDAPGQPQQEQRQDMEEGAPRTPTLANPHSSQDHARTPNQEGRHNGNSHSRRSGGGQVPSKTQGNNECQFFFEDEVFRIDRRGRVQFGLVTETTESLSSDDEDDGLSKGEVRVAFYPDGKEMVHTEQSIGLADRTLMPGDVVRRRLPGQKDLVGQAGYVRDVNVQADVMIMGSKMVIKNVPAERLRPISEWTSDVPVCMDTWIGTTINVDECAVLRSANGARVEITSNDFHKFKDAVSQCAREVFNPNIYFPGNIVVGRMPPPDRIKNLTPEITLPLTRKGRAVYTVESIRTVNVNVAWTCRTISKIENATDCDPLKQPKTSIKGEELNKVKRLSIYESYVLQIPDRFYLKYSKCDLLVKYADWEEEQAEKYIPIFQTQKKMERTASKLNASASSSGLPKFRRLANKFSGMRLPRPASDHAHNGCKSFKRSKEDILTSEDEDEIDESIQTAEKDVEVVEDAQAPSAATTAASGAGAGAGVGVQAPRITLRSAKRRHVKKKMRSVKKLISTPFTKKESTPKDGDEIVVETLVVCSSVTVVWQDGTVETGIHSTQLYPIHHLDNHEFFPGDFVTKANENSTGATDYGVIQCVDHDERIAKVMWFNIYTNVENPIPLFKELEELSVYDLKDHSDYQYRPGTMVIRVSNFTGEDVNSTAGQVIDNYPDGRVRVWWTKGHITMCYPQDLFEINHTGDVQDAFDSDGSEDSWETQSEYSRKSSMDNDDDLLIGIDIATRAMKFLEKLFRVLHPNRKAEVLNDLLAVYKNCRALDRLLNTNFFDEYQFHGIVRCKTGASNDCADTHGLAEPDPKSSDAVPKVSSTLQIEVDLVLMAPPGQSSSTPTKRKSSTEMDEVLCKKSTDEITEEQDGQAEEEEDEEEEEVPDDPPLVRKYRNEFTKIFANACESIAQAFSNRTKNDSGVHSRGDITSDESNNPDSENKLVIKRPTINIMDDCEIELVANRDADVCEVFCYLIKEQMANCRNAVAETLSKSNSYHKHENDEVSEVEEAIEAIYLEAEPANGGSTKDDPMWVEEAVEQPLNLNALSESLPAIDSPMACSSPSRSIIPNTPSNNENNFQVLPNAPAAHHFISNQVTPANKAQYQRAVHREYHMLMSSLPDGVVVRAYEDRMDLISVMMVGPKRTPYQNALFFFDFQIGRDYPKSPPVCHYISYCTERLNPNLYEGGKVCVSLLGTWSGRDSEMWSASSTMLQVLVSIQGLILVDEPYYNEAGYDKQRGTQLGNENSRVYNEMAIIKIAHSTVKQLKNPPLIFRNELIEHFKQFGSELYGRMLAWSEYSLEAQRRRITSIKDMPAEYKAPCELPEFPLLPCSRGFCVAVKGVLGQLQSELTALGANLATDERNSMATGSGTAPRAAPEEI</sequence>
<feature type="region of interest" description="Disordered" evidence="3">
    <location>
        <begin position="838"/>
        <end position="896"/>
    </location>
</feature>
<dbReference type="InterPro" id="IPR016135">
    <property type="entry name" value="UBQ-conjugating_enzyme/RWD"/>
</dbReference>
<dbReference type="InterPro" id="IPR057735">
    <property type="entry name" value="UBE2O-like_tSH3-B"/>
</dbReference>
<gene>
    <name evidence="5" type="primary">Dere\GG12418</name>
    <name evidence="5" type="ORF">Dere_GG12418</name>
</gene>
<feature type="region of interest" description="Disordered" evidence="3">
    <location>
        <begin position="921"/>
        <end position="946"/>
    </location>
</feature>
<feature type="region of interest" description="Disordered" evidence="3">
    <location>
        <begin position="1"/>
        <end position="77"/>
    </location>
</feature>
<dbReference type="EMBL" id="CH954182">
    <property type="protein sequence ID" value="EDV53986.1"/>
    <property type="molecule type" value="Genomic_DNA"/>
</dbReference>
<dbReference type="GO" id="GO:0061631">
    <property type="term" value="F:ubiquitin conjugating enzyme activity"/>
    <property type="evidence" value="ECO:0007669"/>
    <property type="project" value="TreeGrafter"/>
</dbReference>
<name>B3P8G2_DROER</name>
<evidence type="ECO:0000256" key="1">
    <source>
        <dbReference type="ARBA" id="ARBA00022679"/>
    </source>
</evidence>
<dbReference type="InterPro" id="IPR000608">
    <property type="entry name" value="UBC"/>
</dbReference>
<protein>
    <submittedName>
        <fullName evidence="5">GG12418</fullName>
    </submittedName>
</protein>
<feature type="compositionally biased region" description="Basic and acidic residues" evidence="3">
    <location>
        <begin position="42"/>
        <end position="55"/>
    </location>
</feature>
<dbReference type="CDD" id="cd23837">
    <property type="entry name" value="UBCc_UBE2O"/>
    <property type="match status" value="1"/>
</dbReference>